<comment type="similarity">
    <text evidence="2">Belongs to the G-protein coupled receptor 2 family.</text>
</comment>
<dbReference type="InterPro" id="IPR001879">
    <property type="entry name" value="GPCR_2_extracellular_dom"/>
</dbReference>
<dbReference type="GeneTree" id="ENSGT00940000156402"/>
<evidence type="ECO:0000256" key="7">
    <source>
        <dbReference type="ARBA" id="ARBA00023136"/>
    </source>
</evidence>
<dbReference type="SUPFAM" id="SSF111418">
    <property type="entry name" value="Hormone receptor domain"/>
    <property type="match status" value="1"/>
</dbReference>
<dbReference type="PROSITE" id="PS00650">
    <property type="entry name" value="G_PROTEIN_RECEP_F2_2"/>
    <property type="match status" value="1"/>
</dbReference>
<feature type="signal peptide" evidence="14">
    <location>
        <begin position="1"/>
        <end position="24"/>
    </location>
</feature>
<dbReference type="Proteomes" id="UP000694388">
    <property type="component" value="Unplaced"/>
</dbReference>
<name>A0A8C4WUV2_EPTBU</name>
<evidence type="ECO:0000256" key="1">
    <source>
        <dbReference type="ARBA" id="ARBA00004651"/>
    </source>
</evidence>
<protein>
    <submittedName>
        <fullName evidence="17">Vasoactive intestinal peptide receptor 1b</fullName>
    </submittedName>
</protein>
<keyword evidence="10" id="KW-0325">Glycoprotein</keyword>
<evidence type="ECO:0000256" key="6">
    <source>
        <dbReference type="ARBA" id="ARBA00023040"/>
    </source>
</evidence>
<evidence type="ECO:0000256" key="12">
    <source>
        <dbReference type="SAM" id="MobiDB-lite"/>
    </source>
</evidence>
<keyword evidence="8" id="KW-1015">Disulfide bond</keyword>
<feature type="transmembrane region" description="Helical" evidence="13">
    <location>
        <begin position="164"/>
        <end position="182"/>
    </location>
</feature>
<evidence type="ECO:0000256" key="10">
    <source>
        <dbReference type="ARBA" id="ARBA00023180"/>
    </source>
</evidence>
<evidence type="ECO:0000256" key="5">
    <source>
        <dbReference type="ARBA" id="ARBA00022989"/>
    </source>
</evidence>
<reference evidence="17" key="1">
    <citation type="submission" date="2025-08" db="UniProtKB">
        <authorList>
            <consortium name="Ensembl"/>
        </authorList>
    </citation>
    <scope>IDENTIFICATION</scope>
</reference>
<dbReference type="GO" id="GO:0015055">
    <property type="term" value="F:secretin receptor activity"/>
    <property type="evidence" value="ECO:0007669"/>
    <property type="project" value="TreeGrafter"/>
</dbReference>
<keyword evidence="18" id="KW-1185">Reference proteome</keyword>
<keyword evidence="11" id="KW-0807">Transducer</keyword>
<dbReference type="Gene3D" id="1.20.1070.10">
    <property type="entry name" value="Rhodopsin 7-helix transmembrane proteins"/>
    <property type="match status" value="1"/>
</dbReference>
<evidence type="ECO:0000313" key="17">
    <source>
        <dbReference type="Ensembl" id="ENSEBUP00000012102.1"/>
    </source>
</evidence>
<dbReference type="PROSITE" id="PS50261">
    <property type="entry name" value="G_PROTEIN_RECEP_F2_4"/>
    <property type="match status" value="1"/>
</dbReference>
<dbReference type="SMART" id="SM00008">
    <property type="entry name" value="HormR"/>
    <property type="match status" value="1"/>
</dbReference>
<keyword evidence="3" id="KW-1003">Cell membrane</keyword>
<evidence type="ECO:0000259" key="16">
    <source>
        <dbReference type="PROSITE" id="PS50261"/>
    </source>
</evidence>
<dbReference type="Ensembl" id="ENSEBUT00000012678.1">
    <property type="protein sequence ID" value="ENSEBUP00000012102.1"/>
    <property type="gene ID" value="ENSEBUG00000007723.1"/>
</dbReference>
<evidence type="ECO:0000256" key="2">
    <source>
        <dbReference type="ARBA" id="ARBA00005314"/>
    </source>
</evidence>
<dbReference type="Pfam" id="PF02793">
    <property type="entry name" value="HRM"/>
    <property type="match status" value="1"/>
</dbReference>
<feature type="chain" id="PRO_5034469491" evidence="14">
    <location>
        <begin position="25"/>
        <end position="453"/>
    </location>
</feature>
<evidence type="ECO:0000256" key="9">
    <source>
        <dbReference type="ARBA" id="ARBA00023170"/>
    </source>
</evidence>
<keyword evidence="6" id="KW-0297">G-protein coupled receptor</keyword>
<dbReference type="InterPro" id="IPR000832">
    <property type="entry name" value="GPCR_2_secretin-like"/>
</dbReference>
<dbReference type="GO" id="GO:0008528">
    <property type="term" value="F:G protein-coupled peptide receptor activity"/>
    <property type="evidence" value="ECO:0007669"/>
    <property type="project" value="TreeGrafter"/>
</dbReference>
<feature type="transmembrane region" description="Helical" evidence="13">
    <location>
        <begin position="284"/>
        <end position="310"/>
    </location>
</feature>
<evidence type="ECO:0000256" key="13">
    <source>
        <dbReference type="SAM" id="Phobius"/>
    </source>
</evidence>
<dbReference type="GO" id="GO:0017046">
    <property type="term" value="F:peptide hormone binding"/>
    <property type="evidence" value="ECO:0007669"/>
    <property type="project" value="TreeGrafter"/>
</dbReference>
<accession>A0A8C4WUV2</accession>
<dbReference type="PANTHER" id="PTHR45620">
    <property type="entry name" value="PDF RECEPTOR-LIKE PROTEIN-RELATED"/>
    <property type="match status" value="1"/>
</dbReference>
<feature type="transmembrane region" description="Helical" evidence="13">
    <location>
        <begin position="362"/>
        <end position="383"/>
    </location>
</feature>
<proteinExistence type="inferred from homology"/>
<keyword evidence="4 13" id="KW-0812">Transmembrane</keyword>
<evidence type="ECO:0000256" key="11">
    <source>
        <dbReference type="ARBA" id="ARBA00023224"/>
    </source>
</evidence>
<organism evidence="17 18">
    <name type="scientific">Eptatretus burgeri</name>
    <name type="common">Inshore hagfish</name>
    <dbReference type="NCBI Taxonomy" id="7764"/>
    <lineage>
        <taxon>Eukaryota</taxon>
        <taxon>Metazoa</taxon>
        <taxon>Chordata</taxon>
        <taxon>Craniata</taxon>
        <taxon>Vertebrata</taxon>
        <taxon>Cyclostomata</taxon>
        <taxon>Myxini</taxon>
        <taxon>Myxiniformes</taxon>
        <taxon>Myxinidae</taxon>
        <taxon>Eptatretinae</taxon>
        <taxon>Eptatretus</taxon>
    </lineage>
</organism>
<dbReference type="GO" id="GO:0004999">
    <property type="term" value="F:vasoactive intestinal polypeptide receptor activity"/>
    <property type="evidence" value="ECO:0007669"/>
    <property type="project" value="InterPro"/>
</dbReference>
<evidence type="ECO:0000313" key="18">
    <source>
        <dbReference type="Proteomes" id="UP000694388"/>
    </source>
</evidence>
<evidence type="ECO:0000256" key="4">
    <source>
        <dbReference type="ARBA" id="ARBA00022692"/>
    </source>
</evidence>
<evidence type="ECO:0000256" key="8">
    <source>
        <dbReference type="ARBA" id="ARBA00023157"/>
    </source>
</evidence>
<dbReference type="InterPro" id="IPR050332">
    <property type="entry name" value="GPCR_2"/>
</dbReference>
<dbReference type="InterPro" id="IPR001771">
    <property type="entry name" value="GPCR_2_VIP_rcpt_1"/>
</dbReference>
<reference evidence="17" key="2">
    <citation type="submission" date="2025-09" db="UniProtKB">
        <authorList>
            <consortium name="Ensembl"/>
        </authorList>
    </citation>
    <scope>IDENTIFICATION</scope>
</reference>
<sequence length="453" mass="51815">MATETPSCDHLLGFLFVALLPVVATPHDCFHALETKRQEESCRNLSSLNETPRGSGCAAMWDNITCWSPAPVGEIVNISCNDVVPFFQTTEGVVSRVCTPRGWSHLIPTYNVACVPDEFDEGLSFHYTLMQLLYTVGYSTSLASLFLAMIILCMFRKLHCTRNYIHMHLFFSYMLRAISVFVKDALLFPSDDPDECITLLVWCKMAMVFMHYSLMANFSWLLVEGLYLHTLLLVAFFDERRYFWCYVLLGWGAPVLFITTWTAARWLSENVGCWEIHGNAYIWYIMKGPILLSISVNFVLFISIIRVLVLKLRSPDGAQKDNRHYKRLAKSTLLLIPLFGAHYIIFAFFPDELNDVAMNVRMYFELALGSFQGFVVAVLYCFLNGEVQTELKKRWLYWRSCHQQVKHSQVARNSCCSEGVNGLTQLSIIGKESPKGSPKDMQIPNFQDDSVYI</sequence>
<dbReference type="PANTHER" id="PTHR45620:SF13">
    <property type="entry name" value="SECRETIN RECEPTOR"/>
    <property type="match status" value="1"/>
</dbReference>
<dbReference type="PRINTS" id="PR01154">
    <property type="entry name" value="VIP1RECEPTOR"/>
</dbReference>
<dbReference type="GO" id="GO:0005886">
    <property type="term" value="C:plasma membrane"/>
    <property type="evidence" value="ECO:0007669"/>
    <property type="project" value="UniProtKB-SubCell"/>
</dbReference>
<dbReference type="SUPFAM" id="SSF81321">
    <property type="entry name" value="Family A G protein-coupled receptor-like"/>
    <property type="match status" value="1"/>
</dbReference>
<evidence type="ECO:0000259" key="15">
    <source>
        <dbReference type="PROSITE" id="PS50227"/>
    </source>
</evidence>
<dbReference type="GO" id="GO:0007166">
    <property type="term" value="P:cell surface receptor signaling pathway"/>
    <property type="evidence" value="ECO:0007669"/>
    <property type="project" value="InterPro"/>
</dbReference>
<dbReference type="InterPro" id="IPR017983">
    <property type="entry name" value="GPCR_2_secretin-like_CS"/>
</dbReference>
<feature type="domain" description="G-protein coupled receptors family 2 profile 1" evidence="15">
    <location>
        <begin position="28"/>
        <end position="118"/>
    </location>
</feature>
<keyword evidence="9" id="KW-0675">Receptor</keyword>
<dbReference type="FunFam" id="1.20.1070.10:FF:000032">
    <property type="entry name" value="Vasoactive intestinal polypeptide receptor 1"/>
    <property type="match status" value="1"/>
</dbReference>
<dbReference type="InterPro" id="IPR036445">
    <property type="entry name" value="GPCR_2_extracell_dom_sf"/>
</dbReference>
<feature type="transmembrane region" description="Helical" evidence="13">
    <location>
        <begin position="243"/>
        <end position="264"/>
    </location>
</feature>
<dbReference type="GO" id="GO:0007188">
    <property type="term" value="P:adenylate cyclase-modulating G protein-coupled receptor signaling pathway"/>
    <property type="evidence" value="ECO:0007669"/>
    <property type="project" value="TreeGrafter"/>
</dbReference>
<dbReference type="PROSITE" id="PS50227">
    <property type="entry name" value="G_PROTEIN_RECEP_F2_3"/>
    <property type="match status" value="1"/>
</dbReference>
<dbReference type="AlphaFoldDB" id="A0A8C4WUV2"/>
<feature type="transmembrane region" description="Helical" evidence="13">
    <location>
        <begin position="331"/>
        <end position="350"/>
    </location>
</feature>
<keyword evidence="14" id="KW-0732">Signal</keyword>
<feature type="region of interest" description="Disordered" evidence="12">
    <location>
        <begin position="431"/>
        <end position="453"/>
    </location>
</feature>
<dbReference type="PRINTS" id="PR00249">
    <property type="entry name" value="GPCRSECRETIN"/>
</dbReference>
<feature type="transmembrane region" description="Helical" evidence="13">
    <location>
        <begin position="132"/>
        <end position="152"/>
    </location>
</feature>
<comment type="subcellular location">
    <subcellularLocation>
        <location evidence="1">Cell membrane</location>
        <topology evidence="1">Multi-pass membrane protein</topology>
    </subcellularLocation>
</comment>
<keyword evidence="7 13" id="KW-0472">Membrane</keyword>
<dbReference type="Pfam" id="PF00002">
    <property type="entry name" value="7tm_2"/>
    <property type="match status" value="1"/>
</dbReference>
<feature type="transmembrane region" description="Helical" evidence="13">
    <location>
        <begin position="214"/>
        <end position="236"/>
    </location>
</feature>
<evidence type="ECO:0000256" key="3">
    <source>
        <dbReference type="ARBA" id="ARBA00022475"/>
    </source>
</evidence>
<dbReference type="InterPro" id="IPR017981">
    <property type="entry name" value="GPCR_2-like_7TM"/>
</dbReference>
<keyword evidence="5 13" id="KW-1133">Transmembrane helix</keyword>
<evidence type="ECO:0000256" key="14">
    <source>
        <dbReference type="SAM" id="SignalP"/>
    </source>
</evidence>
<dbReference type="Gene3D" id="4.10.1240.10">
    <property type="entry name" value="GPCR, family 2, extracellular hormone receptor domain"/>
    <property type="match status" value="1"/>
</dbReference>
<feature type="domain" description="G-protein coupled receptors family 2 profile 2" evidence="16">
    <location>
        <begin position="130"/>
        <end position="384"/>
    </location>
</feature>
<feature type="compositionally biased region" description="Polar residues" evidence="12">
    <location>
        <begin position="444"/>
        <end position="453"/>
    </location>
</feature>